<feature type="compositionally biased region" description="Basic and acidic residues" evidence="19">
    <location>
        <begin position="533"/>
        <end position="542"/>
    </location>
</feature>
<feature type="transmembrane region" description="Helical" evidence="18">
    <location>
        <begin position="32"/>
        <end position="52"/>
    </location>
</feature>
<keyword evidence="10 17" id="KW-0249">Electron transport</keyword>
<dbReference type="GO" id="GO:0022904">
    <property type="term" value="P:respiratory electron transport chain"/>
    <property type="evidence" value="ECO:0007669"/>
    <property type="project" value="TreeGrafter"/>
</dbReference>
<dbReference type="KEGG" id="tab:CIG75_16700"/>
<dbReference type="PANTHER" id="PTHR10422:SF18">
    <property type="entry name" value="CYTOCHROME C OXIDASE SUBUNIT 1"/>
    <property type="match status" value="1"/>
</dbReference>
<keyword evidence="18" id="KW-1003">Cell membrane</keyword>
<dbReference type="Proteomes" id="UP000214688">
    <property type="component" value="Chromosome"/>
</dbReference>
<reference evidence="21 22" key="1">
    <citation type="journal article" date="2015" name="Int. J. Syst. Evol. Microbiol.">
        <title>Tumebacillus algifaecis sp. nov., isolated from decomposing algal scum.</title>
        <authorList>
            <person name="Wu Y.F."/>
            <person name="Zhang B."/>
            <person name="Xing P."/>
            <person name="Wu Q.L."/>
            <person name="Liu S.J."/>
        </authorList>
    </citation>
    <scope>NUCLEOTIDE SEQUENCE [LARGE SCALE GENOMIC DNA]</scope>
    <source>
        <strain evidence="21 22">THMBR28</strain>
    </source>
</reference>
<dbReference type="EMBL" id="CP022657">
    <property type="protein sequence ID" value="ASS76434.1"/>
    <property type="molecule type" value="Genomic_DNA"/>
</dbReference>
<evidence type="ECO:0000256" key="4">
    <source>
        <dbReference type="ARBA" id="ARBA00022448"/>
    </source>
</evidence>
<evidence type="ECO:0000256" key="14">
    <source>
        <dbReference type="ARBA" id="ARBA00023136"/>
    </source>
</evidence>
<dbReference type="InterPro" id="IPR023615">
    <property type="entry name" value="Cyt_c_Oxase_su1_BS"/>
</dbReference>
<dbReference type="GO" id="GO:0015990">
    <property type="term" value="P:electron transport coupled proton transport"/>
    <property type="evidence" value="ECO:0007669"/>
    <property type="project" value="InterPro"/>
</dbReference>
<feature type="transmembrane region" description="Helical" evidence="18">
    <location>
        <begin position="284"/>
        <end position="303"/>
    </location>
</feature>
<dbReference type="GO" id="GO:0004129">
    <property type="term" value="F:cytochrome-c oxidase activity"/>
    <property type="evidence" value="ECO:0007669"/>
    <property type="project" value="UniProtKB-EC"/>
</dbReference>
<evidence type="ECO:0000256" key="13">
    <source>
        <dbReference type="ARBA" id="ARBA00023008"/>
    </source>
</evidence>
<keyword evidence="7 17" id="KW-0812">Transmembrane</keyword>
<dbReference type="PANTHER" id="PTHR10422">
    <property type="entry name" value="CYTOCHROME C OXIDASE SUBUNIT 1"/>
    <property type="match status" value="1"/>
</dbReference>
<dbReference type="GO" id="GO:0046872">
    <property type="term" value="F:metal ion binding"/>
    <property type="evidence" value="ECO:0007669"/>
    <property type="project" value="UniProtKB-KW"/>
</dbReference>
<feature type="region of interest" description="Disordered" evidence="19">
    <location>
        <begin position="529"/>
        <end position="548"/>
    </location>
</feature>
<keyword evidence="8 18" id="KW-0479">Metal-binding</keyword>
<comment type="similarity">
    <text evidence="3 17">Belongs to the heme-copper respiratory oxidase family.</text>
</comment>
<dbReference type="Gene3D" id="1.20.210.10">
    <property type="entry name" value="Cytochrome c oxidase-like, subunit I domain"/>
    <property type="match status" value="1"/>
</dbReference>
<dbReference type="Pfam" id="PF00115">
    <property type="entry name" value="COX1"/>
    <property type="match status" value="1"/>
</dbReference>
<dbReference type="PRINTS" id="PR01165">
    <property type="entry name" value="CYCOXIDASEI"/>
</dbReference>
<evidence type="ECO:0000259" key="20">
    <source>
        <dbReference type="PROSITE" id="PS50855"/>
    </source>
</evidence>
<evidence type="ECO:0000256" key="18">
    <source>
        <dbReference type="RuleBase" id="RU363061"/>
    </source>
</evidence>
<keyword evidence="13 18" id="KW-0186">Copper</keyword>
<evidence type="ECO:0000313" key="21">
    <source>
        <dbReference type="EMBL" id="ASS76434.1"/>
    </source>
</evidence>
<feature type="transmembrane region" description="Helical" evidence="18">
    <location>
        <begin position="248"/>
        <end position="272"/>
    </location>
</feature>
<evidence type="ECO:0000256" key="1">
    <source>
        <dbReference type="ARBA" id="ARBA00004141"/>
    </source>
</evidence>
<evidence type="ECO:0000256" key="8">
    <source>
        <dbReference type="ARBA" id="ARBA00022723"/>
    </source>
</evidence>
<keyword evidence="14 18" id="KW-0472">Membrane</keyword>
<keyword evidence="6 17" id="KW-0679">Respiratory chain</keyword>
<accession>A0A223D506</accession>
<keyword evidence="11 18" id="KW-1133">Transmembrane helix</keyword>
<keyword evidence="5 17" id="KW-0349">Heme</keyword>
<dbReference type="NCBIfam" id="TIGR02891">
    <property type="entry name" value="CtaD_CoxA"/>
    <property type="match status" value="1"/>
</dbReference>
<evidence type="ECO:0000256" key="3">
    <source>
        <dbReference type="ARBA" id="ARBA00009578"/>
    </source>
</evidence>
<evidence type="ECO:0000256" key="10">
    <source>
        <dbReference type="ARBA" id="ARBA00022982"/>
    </source>
</evidence>
<dbReference type="InterPro" id="IPR023616">
    <property type="entry name" value="Cyt_c_oxase-like_su1_dom"/>
</dbReference>
<feature type="transmembrane region" description="Helical" evidence="18">
    <location>
        <begin position="156"/>
        <end position="179"/>
    </location>
</feature>
<name>A0A223D506_9BACL</name>
<evidence type="ECO:0000256" key="9">
    <source>
        <dbReference type="ARBA" id="ARBA00022967"/>
    </source>
</evidence>
<organism evidence="21 22">
    <name type="scientific">Tumebacillus algifaecis</name>
    <dbReference type="NCBI Taxonomy" id="1214604"/>
    <lineage>
        <taxon>Bacteria</taxon>
        <taxon>Bacillati</taxon>
        <taxon>Bacillota</taxon>
        <taxon>Bacilli</taxon>
        <taxon>Bacillales</taxon>
        <taxon>Alicyclobacillaceae</taxon>
        <taxon>Tumebacillus</taxon>
    </lineage>
</organism>
<dbReference type="InterPro" id="IPR036927">
    <property type="entry name" value="Cyt_c_oxase-like_su1_sf"/>
</dbReference>
<protein>
    <recommendedName>
        <fullName evidence="18">Cytochrome c oxidase subunit 1</fullName>
        <ecNumber evidence="18">7.1.1.9</ecNumber>
    </recommendedName>
</protein>
<dbReference type="GO" id="GO:0006119">
    <property type="term" value="P:oxidative phosphorylation"/>
    <property type="evidence" value="ECO:0007669"/>
    <property type="project" value="UniProtKB-UniPathway"/>
</dbReference>
<feature type="transmembrane region" description="Helical" evidence="18">
    <location>
        <begin position="466"/>
        <end position="490"/>
    </location>
</feature>
<sequence length="548" mass="61104">MGVETLAATGDVKRKSFFRDWILTVDHKKIGIMYALTSIIFFFFGGLAAILIRTQLALPDTQVLEPQQFNQAFTVHGTIMIFLWIIPMLTGAFGNYLVPIMIGAHDMAFPRMNALSFWLFLLGGLVLFVSFFVGAVPDVGWTAYPPYSIESQGAGLDFWITSVHILGLSSILAAINFIVSTWNMRTEGMTFNRMPLFVWANLVTSFIQLFGTPALAGAVTTLLLDRHFGTVFYNVQAGGDPMLYQHLFWFYSHPAVYVMIIPAMGIVSEILPVFARKPIFGYKAIAYSSIMIGLLGFMVWAHHMFVAGMQMTEGIPFMITSMIIAVPTSIKIFNWLATLWGGQIKYTTPMLFVSLGFLGLFTIGGLSGIMLGAVPLDLHLHDTYFVVAHFHYVVFGGSMTAIMAGMFFWFPKVTGRMYHEKFGQVAFWMYFIGTNLTFFPMHFIGMAGMPRRVFFYQPELTTLNQVATIGSFVIGIASLLLIANLVHAIFKGQKAVQNPWGAQTLEWTNASSPPTEFNFEEMPVVTSDPYQFGEKKDGKTLDDDGVTA</sequence>
<dbReference type="EC" id="7.1.1.9" evidence="18"/>
<dbReference type="SUPFAM" id="SSF81442">
    <property type="entry name" value="Cytochrome c oxidase subunit I-like"/>
    <property type="match status" value="1"/>
</dbReference>
<feature type="transmembrane region" description="Helical" evidence="18">
    <location>
        <begin position="115"/>
        <end position="136"/>
    </location>
</feature>
<keyword evidence="9" id="KW-1278">Translocase</keyword>
<evidence type="ECO:0000256" key="5">
    <source>
        <dbReference type="ARBA" id="ARBA00022617"/>
    </source>
</evidence>
<dbReference type="OrthoDB" id="9759913at2"/>
<comment type="function">
    <text evidence="15 18">Cytochrome c oxidase is the component of the respiratory chain that catalyzes the reduction of oxygen to water. Subunits 1-3 form the functional core of the enzyme complex. CO I is the catalytic subunit of the enzyme. Electrons originating in cytochrome c are transferred via the copper A center of subunit 2 and heme A of subunit 1 to the bimetallic center formed by heme A3 and copper B.</text>
</comment>
<evidence type="ECO:0000256" key="2">
    <source>
        <dbReference type="ARBA" id="ARBA00004673"/>
    </source>
</evidence>
<dbReference type="InterPro" id="IPR000883">
    <property type="entry name" value="Cyt_C_Oxase_1"/>
</dbReference>
<dbReference type="AlphaFoldDB" id="A0A223D506"/>
<evidence type="ECO:0000256" key="15">
    <source>
        <dbReference type="ARBA" id="ARBA00025218"/>
    </source>
</evidence>
<feature type="transmembrane region" description="Helical" evidence="18">
    <location>
        <begin position="349"/>
        <end position="370"/>
    </location>
</feature>
<keyword evidence="22" id="KW-1185">Reference proteome</keyword>
<evidence type="ECO:0000256" key="7">
    <source>
        <dbReference type="ARBA" id="ARBA00022692"/>
    </source>
</evidence>
<gene>
    <name evidence="21" type="primary">ctaD</name>
    <name evidence="21" type="ORF">CIG75_16700</name>
</gene>
<comment type="pathway">
    <text evidence="2 18">Energy metabolism; oxidative phosphorylation.</text>
</comment>
<feature type="transmembrane region" description="Helical" evidence="18">
    <location>
        <begin position="422"/>
        <end position="446"/>
    </location>
</feature>
<comment type="subcellular location">
    <subcellularLocation>
        <location evidence="18">Cell membrane</location>
        <topology evidence="18">Multi-pass membrane protein</topology>
    </subcellularLocation>
    <subcellularLocation>
        <location evidence="1">Membrane</location>
        <topology evidence="1">Multi-pass membrane protein</topology>
    </subcellularLocation>
</comment>
<feature type="domain" description="Cytochrome oxidase subunit I profile" evidence="20">
    <location>
        <begin position="21"/>
        <end position="526"/>
    </location>
</feature>
<dbReference type="UniPathway" id="UPA00705"/>
<keyword evidence="4 17" id="KW-0813">Transport</keyword>
<feature type="transmembrane region" description="Helical" evidence="18">
    <location>
        <begin position="72"/>
        <end position="94"/>
    </location>
</feature>
<dbReference type="PROSITE" id="PS00077">
    <property type="entry name" value="COX1_CUB"/>
    <property type="match status" value="1"/>
</dbReference>
<evidence type="ECO:0000256" key="11">
    <source>
        <dbReference type="ARBA" id="ARBA00022989"/>
    </source>
</evidence>
<proteinExistence type="inferred from homology"/>
<evidence type="ECO:0000256" key="6">
    <source>
        <dbReference type="ARBA" id="ARBA00022660"/>
    </source>
</evidence>
<dbReference type="FunFam" id="1.20.210.10:FF:000004">
    <property type="entry name" value="Cytochrome c oxidase subunit 1"/>
    <property type="match status" value="1"/>
</dbReference>
<evidence type="ECO:0000313" key="22">
    <source>
        <dbReference type="Proteomes" id="UP000214688"/>
    </source>
</evidence>
<evidence type="ECO:0000256" key="12">
    <source>
        <dbReference type="ARBA" id="ARBA00023004"/>
    </source>
</evidence>
<feature type="transmembrane region" description="Helical" evidence="18">
    <location>
        <begin position="199"/>
        <end position="224"/>
    </location>
</feature>
<dbReference type="InterPro" id="IPR014241">
    <property type="entry name" value="Cyt_c_oxidase_su1_bac"/>
</dbReference>
<keyword evidence="12 18" id="KW-0408">Iron</keyword>
<feature type="transmembrane region" description="Helical" evidence="18">
    <location>
        <begin position="315"/>
        <end position="337"/>
    </location>
</feature>
<dbReference type="PROSITE" id="PS50855">
    <property type="entry name" value="COX1"/>
    <property type="match status" value="1"/>
</dbReference>
<evidence type="ECO:0000256" key="17">
    <source>
        <dbReference type="RuleBase" id="RU000370"/>
    </source>
</evidence>
<evidence type="ECO:0000256" key="19">
    <source>
        <dbReference type="SAM" id="MobiDB-lite"/>
    </source>
</evidence>
<dbReference type="GO" id="GO:0020037">
    <property type="term" value="F:heme binding"/>
    <property type="evidence" value="ECO:0007669"/>
    <property type="project" value="InterPro"/>
</dbReference>
<feature type="transmembrane region" description="Helical" evidence="18">
    <location>
        <begin position="390"/>
        <end position="410"/>
    </location>
</feature>
<comment type="catalytic activity">
    <reaction evidence="16 18">
        <text>4 Fe(II)-[cytochrome c] + O2 + 8 H(+)(in) = 4 Fe(III)-[cytochrome c] + 2 H2O + 4 H(+)(out)</text>
        <dbReference type="Rhea" id="RHEA:11436"/>
        <dbReference type="Rhea" id="RHEA-COMP:10350"/>
        <dbReference type="Rhea" id="RHEA-COMP:14399"/>
        <dbReference type="ChEBI" id="CHEBI:15377"/>
        <dbReference type="ChEBI" id="CHEBI:15378"/>
        <dbReference type="ChEBI" id="CHEBI:15379"/>
        <dbReference type="ChEBI" id="CHEBI:29033"/>
        <dbReference type="ChEBI" id="CHEBI:29034"/>
        <dbReference type="EC" id="7.1.1.9"/>
    </reaction>
</comment>
<evidence type="ECO:0000256" key="16">
    <source>
        <dbReference type="ARBA" id="ARBA00047816"/>
    </source>
</evidence>
<dbReference type="GO" id="GO:0005886">
    <property type="term" value="C:plasma membrane"/>
    <property type="evidence" value="ECO:0007669"/>
    <property type="project" value="UniProtKB-SubCell"/>
</dbReference>